<sequence>MIKRHFWILATLLIVFGFQNNANAVSCKDLNTKDKMNKFMNKSNQSSPLLQKNISVTLILDACEGKQCKSKSKRAAQKETLRILKLDNKRRIYAEKGPNSPRCVIQRGGRRFVCSSCGVVSNENCRSFPSDGSSVFPGTNIDTADFTLTAGKENDMSCSKLKNPKFFKIETLIKNDSAENEQRYDKVLSYYDKEKGVPIMMNFFAEKVLRKVYRFFPKYYVKVDGQWFSTVMRVRTTLGKEKKFIFETLTHVDKKNGKLKLYLDLSDDPEFKNVPPESLFSTD</sequence>
<dbReference type="EMBL" id="UINC01005950">
    <property type="protein sequence ID" value="SVA24554.1"/>
    <property type="molecule type" value="Genomic_DNA"/>
</dbReference>
<protein>
    <submittedName>
        <fullName evidence="1">Uncharacterized protein</fullName>
    </submittedName>
</protein>
<gene>
    <name evidence="1" type="ORF">METZ01_LOCUS77408</name>
</gene>
<accession>A0A381U9D6</accession>
<dbReference type="Gene3D" id="2.50.20.10">
    <property type="entry name" value="Lipoprotein localisation LolA/LolB/LppX"/>
    <property type="match status" value="1"/>
</dbReference>
<evidence type="ECO:0000313" key="1">
    <source>
        <dbReference type="EMBL" id="SVA24554.1"/>
    </source>
</evidence>
<reference evidence="1" key="1">
    <citation type="submission" date="2018-05" db="EMBL/GenBank/DDBJ databases">
        <authorList>
            <person name="Lanie J.A."/>
            <person name="Ng W.-L."/>
            <person name="Kazmierczak K.M."/>
            <person name="Andrzejewski T.M."/>
            <person name="Davidsen T.M."/>
            <person name="Wayne K.J."/>
            <person name="Tettelin H."/>
            <person name="Glass J.I."/>
            <person name="Rusch D."/>
            <person name="Podicherti R."/>
            <person name="Tsui H.-C.T."/>
            <person name="Winkler M.E."/>
        </authorList>
    </citation>
    <scope>NUCLEOTIDE SEQUENCE</scope>
</reference>
<organism evidence="1">
    <name type="scientific">marine metagenome</name>
    <dbReference type="NCBI Taxonomy" id="408172"/>
    <lineage>
        <taxon>unclassified sequences</taxon>
        <taxon>metagenomes</taxon>
        <taxon>ecological metagenomes</taxon>
    </lineage>
</organism>
<dbReference type="AlphaFoldDB" id="A0A381U9D6"/>
<proteinExistence type="predicted"/>
<name>A0A381U9D6_9ZZZZ</name>